<sequence length="120" mass="13667">MTEKKSSVDDALGAIQKSYLGNLLFGEFSFKFFKLLFLGSFIFYFISILIVFIHQELQIVLMFMFFVGVLFISVASFFSEKVKSRILVSDYDFQKAKLGLGLLIYSSGLAVAGLTLRWIF</sequence>
<dbReference type="RefSeq" id="WP_309202750.1">
    <property type="nucleotide sequence ID" value="NZ_CP133548.1"/>
</dbReference>
<gene>
    <name evidence="2" type="ORF">Q9312_01485</name>
</gene>
<organism evidence="2 3">
    <name type="scientific">Pleionea litopenaei</name>
    <dbReference type="NCBI Taxonomy" id="3070815"/>
    <lineage>
        <taxon>Bacteria</taxon>
        <taxon>Pseudomonadati</taxon>
        <taxon>Pseudomonadota</taxon>
        <taxon>Gammaproteobacteria</taxon>
        <taxon>Oceanospirillales</taxon>
        <taxon>Pleioneaceae</taxon>
        <taxon>Pleionea</taxon>
    </lineage>
</organism>
<keyword evidence="1" id="KW-1133">Transmembrane helix</keyword>
<dbReference type="AlphaFoldDB" id="A0AA51X7Z4"/>
<name>A0AA51X7Z4_9GAMM</name>
<keyword evidence="1" id="KW-0812">Transmembrane</keyword>
<accession>A0AA51X7Z4</accession>
<feature type="transmembrane region" description="Helical" evidence="1">
    <location>
        <begin position="32"/>
        <end position="53"/>
    </location>
</feature>
<dbReference type="KEGG" id="plei:Q9312_01485"/>
<dbReference type="Proteomes" id="UP001239782">
    <property type="component" value="Chromosome"/>
</dbReference>
<protein>
    <submittedName>
        <fullName evidence="2">Uncharacterized protein</fullName>
    </submittedName>
</protein>
<evidence type="ECO:0000313" key="3">
    <source>
        <dbReference type="Proteomes" id="UP001239782"/>
    </source>
</evidence>
<evidence type="ECO:0000313" key="2">
    <source>
        <dbReference type="EMBL" id="WMS87610.1"/>
    </source>
</evidence>
<proteinExistence type="predicted"/>
<dbReference type="EMBL" id="CP133548">
    <property type="protein sequence ID" value="WMS87610.1"/>
    <property type="molecule type" value="Genomic_DNA"/>
</dbReference>
<evidence type="ECO:0000256" key="1">
    <source>
        <dbReference type="SAM" id="Phobius"/>
    </source>
</evidence>
<feature type="transmembrane region" description="Helical" evidence="1">
    <location>
        <begin position="98"/>
        <end position="119"/>
    </location>
</feature>
<keyword evidence="1" id="KW-0472">Membrane</keyword>
<feature type="transmembrane region" description="Helical" evidence="1">
    <location>
        <begin position="59"/>
        <end position="78"/>
    </location>
</feature>
<keyword evidence="3" id="KW-1185">Reference proteome</keyword>
<reference evidence="2 3" key="1">
    <citation type="submission" date="2023-08" db="EMBL/GenBank/DDBJ databases">
        <title>Pleionea litopenaei sp. nov., isolated from stomach of juvenile Litopenaeus vannamei.</title>
        <authorList>
            <person name="Rho A.M."/>
            <person name="Hwang C.Y."/>
        </authorList>
    </citation>
    <scope>NUCLEOTIDE SEQUENCE [LARGE SCALE GENOMIC DNA]</scope>
    <source>
        <strain evidence="2 3">HL-JVS1</strain>
    </source>
</reference>